<comment type="caution">
    <text evidence="3">The sequence shown here is derived from an EMBL/GenBank/DDBJ whole genome shotgun (WGS) entry which is preliminary data.</text>
</comment>
<evidence type="ECO:0000256" key="2">
    <source>
        <dbReference type="SAM" id="Phobius"/>
    </source>
</evidence>
<keyword evidence="2" id="KW-0812">Transmembrane</keyword>
<name>A0A2A2L910_9BILA</name>
<organism evidence="3 4">
    <name type="scientific">Diploscapter pachys</name>
    <dbReference type="NCBI Taxonomy" id="2018661"/>
    <lineage>
        <taxon>Eukaryota</taxon>
        <taxon>Metazoa</taxon>
        <taxon>Ecdysozoa</taxon>
        <taxon>Nematoda</taxon>
        <taxon>Chromadorea</taxon>
        <taxon>Rhabditida</taxon>
        <taxon>Rhabditina</taxon>
        <taxon>Rhabditomorpha</taxon>
        <taxon>Rhabditoidea</taxon>
        <taxon>Rhabditidae</taxon>
        <taxon>Diploscapter</taxon>
    </lineage>
</organism>
<keyword evidence="4" id="KW-1185">Reference proteome</keyword>
<feature type="region of interest" description="Disordered" evidence="1">
    <location>
        <begin position="27"/>
        <end position="48"/>
    </location>
</feature>
<accession>A0A2A2L910</accession>
<sequence length="113" mass="12669">MKRKTPNAVQTRTRSVRVWDGRDGLLKEGQNSLQGAGGARPRKRVQGRRRATLDDGRLLMAGCFALLLSFLGSPFRIVVVIAQIRLLREEHEELVALHYVAVFPDSQSQTSLE</sequence>
<dbReference type="Proteomes" id="UP000218231">
    <property type="component" value="Unassembled WGS sequence"/>
</dbReference>
<keyword evidence="2" id="KW-1133">Transmembrane helix</keyword>
<dbReference type="AlphaFoldDB" id="A0A2A2L910"/>
<proteinExistence type="predicted"/>
<evidence type="ECO:0000313" key="4">
    <source>
        <dbReference type="Proteomes" id="UP000218231"/>
    </source>
</evidence>
<keyword evidence="2" id="KW-0472">Membrane</keyword>
<feature type="transmembrane region" description="Helical" evidence="2">
    <location>
        <begin position="58"/>
        <end position="84"/>
    </location>
</feature>
<dbReference type="EMBL" id="LIAE01007035">
    <property type="protein sequence ID" value="PAV82679.1"/>
    <property type="molecule type" value="Genomic_DNA"/>
</dbReference>
<gene>
    <name evidence="3" type="ORF">WR25_23485</name>
</gene>
<evidence type="ECO:0000256" key="1">
    <source>
        <dbReference type="SAM" id="MobiDB-lite"/>
    </source>
</evidence>
<evidence type="ECO:0000313" key="3">
    <source>
        <dbReference type="EMBL" id="PAV82679.1"/>
    </source>
</evidence>
<protein>
    <submittedName>
        <fullName evidence="3">Uncharacterized protein</fullName>
    </submittedName>
</protein>
<reference evidence="3 4" key="1">
    <citation type="journal article" date="2017" name="Curr. Biol.">
        <title>Genome architecture and evolution of a unichromosomal asexual nematode.</title>
        <authorList>
            <person name="Fradin H."/>
            <person name="Zegar C."/>
            <person name="Gutwein M."/>
            <person name="Lucas J."/>
            <person name="Kovtun M."/>
            <person name="Corcoran D."/>
            <person name="Baugh L.R."/>
            <person name="Kiontke K."/>
            <person name="Gunsalus K."/>
            <person name="Fitch D.H."/>
            <person name="Piano F."/>
        </authorList>
    </citation>
    <scope>NUCLEOTIDE SEQUENCE [LARGE SCALE GENOMIC DNA]</scope>
    <source>
        <strain evidence="3">PF1309</strain>
    </source>
</reference>